<dbReference type="AlphaFoldDB" id="A0AAD7E3S0"/>
<dbReference type="EMBL" id="JARJCW010000003">
    <property type="protein sequence ID" value="KAJ7227023.1"/>
    <property type="molecule type" value="Genomic_DNA"/>
</dbReference>
<accession>A0AAD7E3S0</accession>
<feature type="compositionally biased region" description="Basic and acidic residues" evidence="1">
    <location>
        <begin position="551"/>
        <end position="580"/>
    </location>
</feature>
<feature type="region of interest" description="Disordered" evidence="1">
    <location>
        <begin position="508"/>
        <end position="656"/>
    </location>
</feature>
<feature type="region of interest" description="Disordered" evidence="1">
    <location>
        <begin position="170"/>
        <end position="189"/>
    </location>
</feature>
<organism evidence="2 3">
    <name type="scientific">Mycena pura</name>
    <dbReference type="NCBI Taxonomy" id="153505"/>
    <lineage>
        <taxon>Eukaryota</taxon>
        <taxon>Fungi</taxon>
        <taxon>Dikarya</taxon>
        <taxon>Basidiomycota</taxon>
        <taxon>Agaricomycotina</taxon>
        <taxon>Agaricomycetes</taxon>
        <taxon>Agaricomycetidae</taxon>
        <taxon>Agaricales</taxon>
        <taxon>Marasmiineae</taxon>
        <taxon>Mycenaceae</taxon>
        <taxon>Mycena</taxon>
    </lineage>
</organism>
<gene>
    <name evidence="2" type="ORF">GGX14DRAFT_555606</name>
</gene>
<keyword evidence="3" id="KW-1185">Reference proteome</keyword>
<name>A0AAD7E3S0_9AGAR</name>
<evidence type="ECO:0000313" key="2">
    <source>
        <dbReference type="EMBL" id="KAJ7227023.1"/>
    </source>
</evidence>
<evidence type="ECO:0000313" key="3">
    <source>
        <dbReference type="Proteomes" id="UP001219525"/>
    </source>
</evidence>
<feature type="compositionally biased region" description="Basic and acidic residues" evidence="1">
    <location>
        <begin position="613"/>
        <end position="649"/>
    </location>
</feature>
<proteinExistence type="predicted"/>
<feature type="compositionally biased region" description="Polar residues" evidence="1">
    <location>
        <begin position="174"/>
        <end position="186"/>
    </location>
</feature>
<comment type="caution">
    <text evidence="2">The sequence shown here is derived from an EMBL/GenBank/DDBJ whole genome shotgun (WGS) entry which is preliminary data.</text>
</comment>
<feature type="compositionally biased region" description="Basic residues" evidence="1">
    <location>
        <begin position="581"/>
        <end position="590"/>
    </location>
</feature>
<evidence type="ECO:0000256" key="1">
    <source>
        <dbReference type="SAM" id="MobiDB-lite"/>
    </source>
</evidence>
<dbReference type="Proteomes" id="UP001219525">
    <property type="component" value="Unassembled WGS sequence"/>
</dbReference>
<sequence length="656" mass="72504">MGRKGKTPPYDASRVPDAMPLPSVSEVVLLKHEEVPIPDLNEFQRSYIIHEILPKYDLSKLDNQDREAIKKQALASKPFQHISVNAEAEHLEEETEIPKQMAACKRPKQSSSAAVANNALGADADAQQDKIRGFVKWAWRKAIGTLLKNKKYAEGRSDLVKTAKGGSAATKTTVSRTTSPNVTGDPTTAVDKKNESAAFRLLKLRNYTPRDKFSDVMYDNILAYARDEFGGPNGGADFQKAEKLLWAREDEKVWAARLAADEEHITAAERMAVLKKGVVDLLTTLTDHPRFPPFVATLQLGFQEGKQMIFEVGEAIPEGAVITPGFKAKHDETYEAYLRDMHSWSAGPLRDLTAAREHKKASSIAHPVFELDVAQLNDISLKDISILTEKYLVDSFEHAFQTRDVPWPTIKNQPNEFFDSSALGLSFALDYPPNLTGPQRVELASALIKVAGVGCPNLFRKQPDDRPSDDSEDELGDEAPRKAAAAAAKARDAEAAAAARACDKEEAARKAREEVAAAAARALKEEEEAARKAREEVAAAAARALEEEEEAAMKVREAKARMEEAAVEAAKTKKAQEEQKSKRKPTRAPKKASEPSATEPQSPAKPRVLRSNKPSERTRRSDRGRKVPEKVDKRVSKRALEDREEEAPAAKRQKRD</sequence>
<feature type="region of interest" description="Disordered" evidence="1">
    <location>
        <begin position="458"/>
        <end position="482"/>
    </location>
</feature>
<reference evidence="2" key="1">
    <citation type="submission" date="2023-03" db="EMBL/GenBank/DDBJ databases">
        <title>Massive genome expansion in bonnet fungi (Mycena s.s.) driven by repeated elements and novel gene families across ecological guilds.</title>
        <authorList>
            <consortium name="Lawrence Berkeley National Laboratory"/>
            <person name="Harder C.B."/>
            <person name="Miyauchi S."/>
            <person name="Viragh M."/>
            <person name="Kuo A."/>
            <person name="Thoen E."/>
            <person name="Andreopoulos B."/>
            <person name="Lu D."/>
            <person name="Skrede I."/>
            <person name="Drula E."/>
            <person name="Henrissat B."/>
            <person name="Morin E."/>
            <person name="Kohler A."/>
            <person name="Barry K."/>
            <person name="LaButti K."/>
            <person name="Morin E."/>
            <person name="Salamov A."/>
            <person name="Lipzen A."/>
            <person name="Mereny Z."/>
            <person name="Hegedus B."/>
            <person name="Baldrian P."/>
            <person name="Stursova M."/>
            <person name="Weitz H."/>
            <person name="Taylor A."/>
            <person name="Grigoriev I.V."/>
            <person name="Nagy L.G."/>
            <person name="Martin F."/>
            <person name="Kauserud H."/>
        </authorList>
    </citation>
    <scope>NUCLEOTIDE SEQUENCE</scope>
    <source>
        <strain evidence="2">9144</strain>
    </source>
</reference>
<protein>
    <submittedName>
        <fullName evidence="2">Uncharacterized protein</fullName>
    </submittedName>
</protein>